<dbReference type="InterPro" id="IPR029063">
    <property type="entry name" value="SAM-dependent_MTases_sf"/>
</dbReference>
<proteinExistence type="inferred from homology"/>
<dbReference type="PANTHER" id="PTHR13370">
    <property type="entry name" value="RNA METHYLASE-RELATED"/>
    <property type="match status" value="1"/>
</dbReference>
<comment type="catalytic activity">
    <reaction evidence="7">
        <text>a 2'-deoxycytidine in DNA + S-adenosyl-L-methionine = an N(4)-methyl-2'-deoxycytidine in DNA + S-adenosyl-L-homocysteine + H(+)</text>
        <dbReference type="Rhea" id="RHEA:16857"/>
        <dbReference type="Rhea" id="RHEA-COMP:11369"/>
        <dbReference type="Rhea" id="RHEA-COMP:13674"/>
        <dbReference type="ChEBI" id="CHEBI:15378"/>
        <dbReference type="ChEBI" id="CHEBI:57856"/>
        <dbReference type="ChEBI" id="CHEBI:59789"/>
        <dbReference type="ChEBI" id="CHEBI:85452"/>
        <dbReference type="ChEBI" id="CHEBI:137933"/>
        <dbReference type="EC" id="2.1.1.113"/>
    </reaction>
</comment>
<dbReference type="Gene3D" id="3.40.50.150">
    <property type="entry name" value="Vaccinia Virus protein VP39"/>
    <property type="match status" value="1"/>
</dbReference>
<dbReference type="GO" id="GO:0008168">
    <property type="term" value="F:methyltransferase activity"/>
    <property type="evidence" value="ECO:0007669"/>
    <property type="project" value="UniProtKB-KW"/>
</dbReference>
<organism evidence="10 11">
    <name type="scientific">Geitlerinema calcuttense NRMC-F 0142</name>
    <dbReference type="NCBI Taxonomy" id="2922238"/>
    <lineage>
        <taxon>Bacteria</taxon>
        <taxon>Bacillati</taxon>
        <taxon>Cyanobacteriota</taxon>
        <taxon>Cyanophyceae</taxon>
        <taxon>Geitlerinematales</taxon>
        <taxon>Geitlerinemataceae</taxon>
        <taxon>Geitlerinema</taxon>
    </lineage>
</organism>
<dbReference type="GO" id="GO:0032259">
    <property type="term" value="P:methylation"/>
    <property type="evidence" value="ECO:0007669"/>
    <property type="project" value="UniProtKB-KW"/>
</dbReference>
<evidence type="ECO:0000256" key="7">
    <source>
        <dbReference type="ARBA" id="ARBA00049120"/>
    </source>
</evidence>
<comment type="similarity">
    <text evidence="1">Belongs to the N(4)/N(6)-methyltransferase family. N(4) subfamily.</text>
</comment>
<keyword evidence="5" id="KW-0680">Restriction system</keyword>
<evidence type="ECO:0000313" key="11">
    <source>
        <dbReference type="Proteomes" id="UP001230986"/>
    </source>
</evidence>
<evidence type="ECO:0000259" key="9">
    <source>
        <dbReference type="Pfam" id="PF01555"/>
    </source>
</evidence>
<protein>
    <recommendedName>
        <fullName evidence="8">Methyltransferase</fullName>
        <ecNumber evidence="8">2.1.1.-</ecNumber>
    </recommendedName>
</protein>
<reference evidence="10 11" key="1">
    <citation type="submission" date="2023-06" db="EMBL/GenBank/DDBJ databases">
        <title>Whole genome sequence of Oscillatoria calcuttensis NRMC-F 0142.</title>
        <authorList>
            <person name="Shakena Fathima T."/>
            <person name="Muralitharan G."/>
            <person name="Thajuddin N."/>
        </authorList>
    </citation>
    <scope>NUCLEOTIDE SEQUENCE [LARGE SCALE GENOMIC DNA]</scope>
    <source>
        <strain evidence="10 11">NRMC-F 0142</strain>
    </source>
</reference>
<keyword evidence="2 10" id="KW-0489">Methyltransferase</keyword>
<evidence type="ECO:0000256" key="6">
    <source>
        <dbReference type="ARBA" id="ARBA00023125"/>
    </source>
</evidence>
<keyword evidence="11" id="KW-1185">Reference proteome</keyword>
<evidence type="ECO:0000256" key="3">
    <source>
        <dbReference type="ARBA" id="ARBA00022679"/>
    </source>
</evidence>
<dbReference type="PROSITE" id="PS00093">
    <property type="entry name" value="N4_MTASE"/>
    <property type="match status" value="1"/>
</dbReference>
<dbReference type="InterPro" id="IPR002941">
    <property type="entry name" value="DNA_methylase_N4/N6"/>
</dbReference>
<dbReference type="Pfam" id="PF01555">
    <property type="entry name" value="N6_N4_Mtase"/>
    <property type="match status" value="1"/>
</dbReference>
<comment type="caution">
    <text evidence="10">The sequence shown here is derived from an EMBL/GenBank/DDBJ whole genome shotgun (WGS) entry which is preliminary data.</text>
</comment>
<evidence type="ECO:0000313" key="10">
    <source>
        <dbReference type="EMBL" id="MDL5056938.1"/>
    </source>
</evidence>
<dbReference type="PRINTS" id="PR00508">
    <property type="entry name" value="S21N4MTFRASE"/>
</dbReference>
<dbReference type="EC" id="2.1.1.-" evidence="8"/>
<evidence type="ECO:0000256" key="8">
    <source>
        <dbReference type="RuleBase" id="RU362026"/>
    </source>
</evidence>
<dbReference type="InterPro" id="IPR017985">
    <property type="entry name" value="MeTrfase_CN4_CS"/>
</dbReference>
<evidence type="ECO:0000256" key="1">
    <source>
        <dbReference type="ARBA" id="ARBA00010203"/>
    </source>
</evidence>
<gene>
    <name evidence="10" type="ORF">QQ055_05590</name>
</gene>
<sequence length="297" mass="33759">MKIQYTNGANPWPIRCSEREPVQIISGDVREKLREIPENTFHTCITSPPYWGMRDYGHENQIGAEDSLPEYVNNLVSCFRDVRRVLRNDGTFWLNIGNTYTSGGRAWRDKDTKNKGRAMSYRPDTPEGLKPKDLIGVAWMVAMALQLDGWYLRSDIVWHKPNCQPESVKDRVTVSHEYLFMFSKSENYYFDQEAIKETTADGKAKKNKRTVWSINTEPCKESHFAVFPRALVRPCILAGSPHNGLVLDPFFGSGTVGVVSIETGRKCVGVEAKPEYVKIAKNRINAATPSLFMDCLQ</sequence>
<feature type="domain" description="DNA methylase N-4/N-6" evidence="9">
    <location>
        <begin position="42"/>
        <end position="281"/>
    </location>
</feature>
<evidence type="ECO:0000256" key="5">
    <source>
        <dbReference type="ARBA" id="ARBA00022747"/>
    </source>
</evidence>
<dbReference type="Proteomes" id="UP001230986">
    <property type="component" value="Unassembled WGS sequence"/>
</dbReference>
<evidence type="ECO:0000256" key="4">
    <source>
        <dbReference type="ARBA" id="ARBA00022691"/>
    </source>
</evidence>
<keyword evidence="6" id="KW-0238">DNA-binding</keyword>
<name>A0ABT7LY68_9CYAN</name>
<dbReference type="RefSeq" id="WP_284475503.1">
    <property type="nucleotide sequence ID" value="NZ_JASVEJ010000021.1"/>
</dbReference>
<dbReference type="EMBL" id="JASVEJ010000021">
    <property type="protein sequence ID" value="MDL5056938.1"/>
    <property type="molecule type" value="Genomic_DNA"/>
</dbReference>
<dbReference type="PANTHER" id="PTHR13370:SF3">
    <property type="entry name" value="TRNA (GUANINE(10)-N2)-METHYLTRANSFERASE HOMOLOG"/>
    <property type="match status" value="1"/>
</dbReference>
<dbReference type="SUPFAM" id="SSF53335">
    <property type="entry name" value="S-adenosyl-L-methionine-dependent methyltransferases"/>
    <property type="match status" value="1"/>
</dbReference>
<keyword evidence="3 10" id="KW-0808">Transferase</keyword>
<evidence type="ECO:0000256" key="2">
    <source>
        <dbReference type="ARBA" id="ARBA00022603"/>
    </source>
</evidence>
<dbReference type="InterPro" id="IPR001091">
    <property type="entry name" value="RM_Methyltransferase"/>
</dbReference>
<keyword evidence="4" id="KW-0949">S-adenosyl-L-methionine</keyword>
<accession>A0ABT7LY68</accession>